<proteinExistence type="predicted"/>
<protein>
    <recommendedName>
        <fullName evidence="3">Motility protein</fullName>
    </recommendedName>
</protein>
<keyword evidence="2" id="KW-1185">Reference proteome</keyword>
<sequence length="66" mass="7240">MDIALLSIALHQGQVQQQASLSVMKKAMDQAKGNAEFIHQMMSATNVKALEHATQPHGCSFFDKKV</sequence>
<name>A0ABR5AUJ5_BACBA</name>
<dbReference type="EMBL" id="JXLP01000009">
    <property type="protein sequence ID" value="KIL78426.1"/>
    <property type="molecule type" value="Genomic_DNA"/>
</dbReference>
<evidence type="ECO:0000313" key="1">
    <source>
        <dbReference type="EMBL" id="KIL78426.1"/>
    </source>
</evidence>
<comment type="caution">
    <text evidence="1">The sequence shown here is derived from an EMBL/GenBank/DDBJ whole genome shotgun (WGS) entry which is preliminary data.</text>
</comment>
<reference evidence="1 2" key="1">
    <citation type="submission" date="2015-01" db="EMBL/GenBank/DDBJ databases">
        <title>Genome Assembly of Bacillus badius MTCC 1458.</title>
        <authorList>
            <person name="Verma A."/>
            <person name="Khatri I."/>
            <person name="Mual P."/>
            <person name="Subramanian S."/>
            <person name="Krishnamurthi S."/>
        </authorList>
    </citation>
    <scope>NUCLEOTIDE SEQUENCE [LARGE SCALE GENOMIC DNA]</scope>
    <source>
        <strain evidence="1 2">MTCC 1458</strain>
    </source>
</reference>
<organism evidence="1 2">
    <name type="scientific">Bacillus badius</name>
    <dbReference type="NCBI Taxonomy" id="1455"/>
    <lineage>
        <taxon>Bacteria</taxon>
        <taxon>Bacillati</taxon>
        <taxon>Bacillota</taxon>
        <taxon>Bacilli</taxon>
        <taxon>Bacillales</taxon>
        <taxon>Bacillaceae</taxon>
        <taxon>Pseudobacillus</taxon>
    </lineage>
</organism>
<dbReference type="InterPro" id="IPR025906">
    <property type="entry name" value="YjfB_motility"/>
</dbReference>
<evidence type="ECO:0008006" key="3">
    <source>
        <dbReference type="Google" id="ProtNLM"/>
    </source>
</evidence>
<accession>A0ABR5AUJ5</accession>
<dbReference type="Pfam" id="PF14070">
    <property type="entry name" value="YjfB_motility"/>
    <property type="match status" value="1"/>
</dbReference>
<evidence type="ECO:0000313" key="2">
    <source>
        <dbReference type="Proteomes" id="UP000031982"/>
    </source>
</evidence>
<dbReference type="Proteomes" id="UP000031982">
    <property type="component" value="Unassembled WGS sequence"/>
</dbReference>
<dbReference type="RefSeq" id="WP_041113725.1">
    <property type="nucleotide sequence ID" value="NZ_JARTHD010000012.1"/>
</dbReference>
<gene>
    <name evidence="1" type="ORF">SD77_4106</name>
</gene>